<organism evidence="3">
    <name type="scientific">Oikopleura dioica</name>
    <name type="common">Tunicate</name>
    <dbReference type="NCBI Taxonomy" id="34765"/>
    <lineage>
        <taxon>Eukaryota</taxon>
        <taxon>Metazoa</taxon>
        <taxon>Chordata</taxon>
        <taxon>Tunicata</taxon>
        <taxon>Appendicularia</taxon>
        <taxon>Copelata</taxon>
        <taxon>Oikopleuridae</taxon>
        <taxon>Oikopleura</taxon>
    </lineage>
</organism>
<dbReference type="InterPro" id="IPR000326">
    <property type="entry name" value="PAP2/HPO"/>
</dbReference>
<dbReference type="AlphaFoldDB" id="E4XH50"/>
<reference evidence="3" key="1">
    <citation type="journal article" date="2010" name="Science">
        <title>Plasticity of animal genome architecture unmasked by rapid evolution of a pelagic tunicate.</title>
        <authorList>
            <person name="Denoeud F."/>
            <person name="Henriet S."/>
            <person name="Mungpakdee S."/>
            <person name="Aury J.M."/>
            <person name="Da Silva C."/>
            <person name="Brinkmann H."/>
            <person name="Mikhaleva J."/>
            <person name="Olsen L.C."/>
            <person name="Jubin C."/>
            <person name="Canestro C."/>
            <person name="Bouquet J.M."/>
            <person name="Danks G."/>
            <person name="Poulain J."/>
            <person name="Campsteijn C."/>
            <person name="Adamski M."/>
            <person name="Cross I."/>
            <person name="Yadetie F."/>
            <person name="Muffato M."/>
            <person name="Louis A."/>
            <person name="Butcher S."/>
            <person name="Tsagkogeorga G."/>
            <person name="Konrad A."/>
            <person name="Singh S."/>
            <person name="Jensen M.F."/>
            <person name="Cong E.H."/>
            <person name="Eikeseth-Otteraa H."/>
            <person name="Noel B."/>
            <person name="Anthouard V."/>
            <person name="Porcel B.M."/>
            <person name="Kachouri-Lafond R."/>
            <person name="Nishino A."/>
            <person name="Ugolini M."/>
            <person name="Chourrout P."/>
            <person name="Nishida H."/>
            <person name="Aasland R."/>
            <person name="Huzurbazar S."/>
            <person name="Westhof E."/>
            <person name="Delsuc F."/>
            <person name="Lehrach H."/>
            <person name="Reinhardt R."/>
            <person name="Weissenbach J."/>
            <person name="Roy S.W."/>
            <person name="Artiguenave F."/>
            <person name="Postlethwait J.H."/>
            <person name="Manak J.R."/>
            <person name="Thompson E.M."/>
            <person name="Jaillon O."/>
            <person name="Du Pasquier L."/>
            <person name="Boudinot P."/>
            <person name="Liberles D.A."/>
            <person name="Volff J.N."/>
            <person name="Philippe H."/>
            <person name="Lenhard B."/>
            <person name="Roest Crollius H."/>
            <person name="Wincker P."/>
            <person name="Chourrout D."/>
        </authorList>
    </citation>
    <scope>NUCLEOTIDE SEQUENCE [LARGE SCALE GENOMIC DNA]</scope>
</reference>
<keyword evidence="1" id="KW-1133">Transmembrane helix</keyword>
<dbReference type="GO" id="GO:0042392">
    <property type="term" value="F:sphingosine-1-phosphate phosphatase activity"/>
    <property type="evidence" value="ECO:0007669"/>
    <property type="project" value="TreeGrafter"/>
</dbReference>
<dbReference type="InParanoid" id="E4XH50"/>
<dbReference type="InterPro" id="IPR036938">
    <property type="entry name" value="PAP2/HPO_sf"/>
</dbReference>
<proteinExistence type="predicted"/>
<dbReference type="SMART" id="SM00014">
    <property type="entry name" value="acidPPc"/>
    <property type="match status" value="1"/>
</dbReference>
<dbReference type="Pfam" id="PF01569">
    <property type="entry name" value="PAP2"/>
    <property type="match status" value="1"/>
</dbReference>
<name>E4XH50_OIKDI</name>
<sequence length="223" mass="25151">MDSQNEQEELEIDWKCNSLWTVEYPKNDKIGKLLSHFSMIPVIAPFALLLVLILKRNFASFCCLTGLVASTLFCRVLKSYFRHPRPDAGHSASHGKFGFPSDHSMSIAVLVVFVLHYSRKLDSICLRAFANLSVVALSILVIVSRVYLQYHSLGQVLAGYVFGILFAFVWLKASKPAKKHFQSASKRIAQKSTKFEKLTVVLFFAGEEIKMKKNGKKDENKSS</sequence>
<evidence type="ECO:0000259" key="2">
    <source>
        <dbReference type="SMART" id="SM00014"/>
    </source>
</evidence>
<feature type="transmembrane region" description="Helical" evidence="1">
    <location>
        <begin position="33"/>
        <end position="54"/>
    </location>
</feature>
<dbReference type="Gene3D" id="1.20.144.10">
    <property type="entry name" value="Phosphatidic acid phosphatase type 2/haloperoxidase"/>
    <property type="match status" value="1"/>
</dbReference>
<keyword evidence="1" id="KW-0472">Membrane</keyword>
<protein>
    <recommendedName>
        <fullName evidence="2">Phosphatidic acid phosphatase type 2/haloperoxidase domain-containing protein</fullName>
    </recommendedName>
</protein>
<dbReference type="SUPFAM" id="SSF48317">
    <property type="entry name" value="Acid phosphatase/Vanadium-dependent haloperoxidase"/>
    <property type="match status" value="1"/>
</dbReference>
<accession>E4XH50</accession>
<dbReference type="PANTHER" id="PTHR14969">
    <property type="entry name" value="SPHINGOSINE-1-PHOSPHATE PHOSPHOHYDROLASE"/>
    <property type="match status" value="1"/>
</dbReference>
<evidence type="ECO:0000256" key="1">
    <source>
        <dbReference type="SAM" id="Phobius"/>
    </source>
</evidence>
<feature type="transmembrane region" description="Helical" evidence="1">
    <location>
        <begin position="129"/>
        <end position="147"/>
    </location>
</feature>
<keyword evidence="4" id="KW-1185">Reference proteome</keyword>
<dbReference type="EMBL" id="FN653050">
    <property type="protein sequence ID" value="CBY09998.1"/>
    <property type="molecule type" value="Genomic_DNA"/>
</dbReference>
<dbReference type="UniPathway" id="UPA00378"/>
<dbReference type="PANTHER" id="PTHR14969:SF13">
    <property type="entry name" value="AT30094P"/>
    <property type="match status" value="1"/>
</dbReference>
<evidence type="ECO:0000313" key="3">
    <source>
        <dbReference type="EMBL" id="CBY09998.1"/>
    </source>
</evidence>
<dbReference type="OrthoDB" id="302705at2759"/>
<evidence type="ECO:0000313" key="4">
    <source>
        <dbReference type="Proteomes" id="UP000001307"/>
    </source>
</evidence>
<gene>
    <name evidence="3" type="ORF">GSOID_T00010816001</name>
</gene>
<keyword evidence="1" id="KW-0812">Transmembrane</keyword>
<feature type="transmembrane region" description="Helical" evidence="1">
    <location>
        <begin position="61"/>
        <end position="81"/>
    </location>
</feature>
<feature type="transmembrane region" description="Helical" evidence="1">
    <location>
        <begin position="153"/>
        <end position="171"/>
    </location>
</feature>
<feature type="transmembrane region" description="Helical" evidence="1">
    <location>
        <begin position="101"/>
        <end position="117"/>
    </location>
</feature>
<dbReference type="Proteomes" id="UP000001307">
    <property type="component" value="Unassembled WGS sequence"/>
</dbReference>
<feature type="domain" description="Phosphatidic acid phosphatase type 2/haloperoxidase" evidence="2">
    <location>
        <begin position="61"/>
        <end position="171"/>
    </location>
</feature>